<name>A0A4Y9YRG1_9APHY</name>
<comment type="caution">
    <text evidence="2">The sequence shown here is derived from an EMBL/GenBank/DDBJ whole genome shotgun (WGS) entry which is preliminary data.</text>
</comment>
<reference evidence="2 3" key="1">
    <citation type="submission" date="2019-01" db="EMBL/GenBank/DDBJ databases">
        <title>Genome sequencing of the rare red list fungi Fomitopsis rosea.</title>
        <authorList>
            <person name="Buettner E."/>
            <person name="Kellner H."/>
        </authorList>
    </citation>
    <scope>NUCLEOTIDE SEQUENCE [LARGE SCALE GENOMIC DNA]</scope>
    <source>
        <strain evidence="2 3">DSM 105464</strain>
    </source>
</reference>
<gene>
    <name evidence="2" type="ORF">EVJ58_g2682</name>
</gene>
<dbReference type="AlphaFoldDB" id="A0A4Y9YRG1"/>
<feature type="compositionally biased region" description="Polar residues" evidence="1">
    <location>
        <begin position="38"/>
        <end position="54"/>
    </location>
</feature>
<accession>A0A4Y9YRG1</accession>
<proteinExistence type="predicted"/>
<feature type="compositionally biased region" description="Basic and acidic residues" evidence="1">
    <location>
        <begin position="237"/>
        <end position="250"/>
    </location>
</feature>
<evidence type="ECO:0000313" key="2">
    <source>
        <dbReference type="EMBL" id="TFY64353.1"/>
    </source>
</evidence>
<dbReference type="STRING" id="34475.A0A4Y9YRG1"/>
<evidence type="ECO:0000256" key="1">
    <source>
        <dbReference type="SAM" id="MobiDB-lite"/>
    </source>
</evidence>
<feature type="region of interest" description="Disordered" evidence="1">
    <location>
        <begin position="228"/>
        <end position="345"/>
    </location>
</feature>
<dbReference type="Proteomes" id="UP000298390">
    <property type="component" value="Unassembled WGS sequence"/>
</dbReference>
<feature type="region of interest" description="Disordered" evidence="1">
    <location>
        <begin position="1"/>
        <end position="191"/>
    </location>
</feature>
<evidence type="ECO:0000313" key="3">
    <source>
        <dbReference type="Proteomes" id="UP000298390"/>
    </source>
</evidence>
<feature type="compositionally biased region" description="Low complexity" evidence="1">
    <location>
        <begin position="74"/>
        <end position="137"/>
    </location>
</feature>
<dbReference type="EMBL" id="SEKV01000101">
    <property type="protein sequence ID" value="TFY64353.1"/>
    <property type="molecule type" value="Genomic_DNA"/>
</dbReference>
<organism evidence="2 3">
    <name type="scientific">Rhodofomes roseus</name>
    <dbReference type="NCBI Taxonomy" id="34475"/>
    <lineage>
        <taxon>Eukaryota</taxon>
        <taxon>Fungi</taxon>
        <taxon>Dikarya</taxon>
        <taxon>Basidiomycota</taxon>
        <taxon>Agaricomycotina</taxon>
        <taxon>Agaricomycetes</taxon>
        <taxon>Polyporales</taxon>
        <taxon>Rhodofomes</taxon>
    </lineage>
</organism>
<feature type="compositionally biased region" description="Basic and acidic residues" evidence="1">
    <location>
        <begin position="259"/>
        <end position="275"/>
    </location>
</feature>
<feature type="compositionally biased region" description="Polar residues" evidence="1">
    <location>
        <begin position="1"/>
        <end position="13"/>
    </location>
</feature>
<sequence length="345" mass="35841">MRPKTPSQTTVATPASARPKTPSSGLFAPTAASLARARNTQPVPTPAKKSTANTGVMERLSKPTAASLSKARIPTPAATTTRGSPASRGSPAARGAARGGATAAKGTGVTTRGAAATPTKAKATPTAAKPAAATEPATEPEDEHAEIPVDFPEYDHQPEHEQEEQETLSSPVQAHEHDGSESTLIDEPQHASVALTDDPDVHAAADETVEVILNSKEEELAEYGIQDTSAEEALEEAVPKPDETVVHEEGVPELPAAADAEHHEEAVQAEDHIDAQLDEPTPSEAERAGSTTPEGHDANAHVNGKSTPTPGGGSELEDILNMLEAKPRPMSIATIPDEFDLADDE</sequence>
<protein>
    <submittedName>
        <fullName evidence="2">Uncharacterized protein</fullName>
    </submittedName>
</protein>